<sequence>MFRITVNYNHPDDPEQFLNHYRTVHAPLTARMPGVRSFEWGVCEMLDGSAPTHFVTGVLTFDSKDAALEGLSSPIGQEGAADMANFAGAGATIDMHEVTLAQP</sequence>
<comment type="caution">
    <text evidence="2">The sequence shown here is derived from an EMBL/GenBank/DDBJ whole genome shotgun (WGS) entry which is preliminary data.</text>
</comment>
<reference evidence="3" key="1">
    <citation type="journal article" date="2019" name="Int. J. Syst. Evol. Microbiol.">
        <title>The Global Catalogue of Microorganisms (GCM) 10K type strain sequencing project: providing services to taxonomists for standard genome sequencing and annotation.</title>
        <authorList>
            <consortium name="The Broad Institute Genomics Platform"/>
            <consortium name="The Broad Institute Genome Sequencing Center for Infectious Disease"/>
            <person name="Wu L."/>
            <person name="Ma J."/>
        </authorList>
    </citation>
    <scope>NUCLEOTIDE SEQUENCE [LARGE SCALE GENOMIC DNA]</scope>
    <source>
        <strain evidence="3">JCM 16923</strain>
    </source>
</reference>
<name>A0ABP7NQK9_9ACTN</name>
<dbReference type="Pfam" id="PF07110">
    <property type="entry name" value="EthD"/>
    <property type="match status" value="1"/>
</dbReference>
<keyword evidence="3" id="KW-1185">Reference proteome</keyword>
<dbReference type="Gene3D" id="3.30.70.100">
    <property type="match status" value="1"/>
</dbReference>
<dbReference type="SUPFAM" id="SSF54909">
    <property type="entry name" value="Dimeric alpha+beta barrel"/>
    <property type="match status" value="1"/>
</dbReference>
<organism evidence="2 3">
    <name type="scientific">Gordonia caeni</name>
    <dbReference type="NCBI Taxonomy" id="1007097"/>
    <lineage>
        <taxon>Bacteria</taxon>
        <taxon>Bacillati</taxon>
        <taxon>Actinomycetota</taxon>
        <taxon>Actinomycetes</taxon>
        <taxon>Mycobacteriales</taxon>
        <taxon>Gordoniaceae</taxon>
        <taxon>Gordonia</taxon>
    </lineage>
</organism>
<feature type="domain" description="EthD" evidence="1">
    <location>
        <begin position="13"/>
        <end position="88"/>
    </location>
</feature>
<dbReference type="NCBIfam" id="TIGR02118">
    <property type="entry name" value="EthD family reductase"/>
    <property type="match status" value="1"/>
</dbReference>
<dbReference type="RefSeq" id="WP_344780763.1">
    <property type="nucleotide sequence ID" value="NZ_BAAAZW010000002.1"/>
</dbReference>
<dbReference type="EMBL" id="BAAAZW010000002">
    <property type="protein sequence ID" value="GAA3952135.1"/>
    <property type="molecule type" value="Genomic_DNA"/>
</dbReference>
<evidence type="ECO:0000313" key="3">
    <source>
        <dbReference type="Proteomes" id="UP001418444"/>
    </source>
</evidence>
<proteinExistence type="predicted"/>
<gene>
    <name evidence="2" type="ORF">GCM10022231_07560</name>
</gene>
<dbReference type="InterPro" id="IPR011008">
    <property type="entry name" value="Dimeric_a/b-barrel"/>
</dbReference>
<evidence type="ECO:0000259" key="1">
    <source>
        <dbReference type="Pfam" id="PF07110"/>
    </source>
</evidence>
<dbReference type="InterPro" id="IPR009799">
    <property type="entry name" value="EthD_dom"/>
</dbReference>
<dbReference type="Proteomes" id="UP001418444">
    <property type="component" value="Unassembled WGS sequence"/>
</dbReference>
<accession>A0ABP7NQK9</accession>
<evidence type="ECO:0000313" key="2">
    <source>
        <dbReference type="EMBL" id="GAA3952135.1"/>
    </source>
</evidence>
<protein>
    <recommendedName>
        <fullName evidence="1">EthD domain-containing protein</fullName>
    </recommendedName>
</protein>